<accession>A0A7W6MXS2</accession>
<dbReference type="EMBL" id="JACIES010000001">
    <property type="protein sequence ID" value="MBB4025072.1"/>
    <property type="molecule type" value="Genomic_DNA"/>
</dbReference>
<evidence type="ECO:0000313" key="2">
    <source>
        <dbReference type="EMBL" id="MBB4025072.1"/>
    </source>
</evidence>
<evidence type="ECO:0000256" key="1">
    <source>
        <dbReference type="SAM" id="SignalP"/>
    </source>
</evidence>
<keyword evidence="1" id="KW-0732">Signal</keyword>
<sequence length="191" mass="21720">MKKMIYVLMMMFAMTAFVSCSDDDDDKDDKGKDLEFVLGNKKYKLENDDDATYKVKATQLNADFGNDDLEDLVTLSLYSYALNLDKFESSRLESKKIELNKQYKLEEIGIGLRLSLMAPDKHGVEGMGFDLSDNSIVTILEENASKNYIKIKFSNMVFENISLHTGEVLETLTAQGDFVVSITYERLQNID</sequence>
<gene>
    <name evidence="2" type="ORF">GGR14_000833</name>
</gene>
<comment type="caution">
    <text evidence="2">The sequence shown here is derived from an EMBL/GenBank/DDBJ whole genome shotgun (WGS) entry which is preliminary data.</text>
</comment>
<organism evidence="2 3">
    <name type="scientific">Butyricimonas faecihominis</name>
    <dbReference type="NCBI Taxonomy" id="1472416"/>
    <lineage>
        <taxon>Bacteria</taxon>
        <taxon>Pseudomonadati</taxon>
        <taxon>Bacteroidota</taxon>
        <taxon>Bacteroidia</taxon>
        <taxon>Bacteroidales</taxon>
        <taxon>Odoribacteraceae</taxon>
        <taxon>Butyricimonas</taxon>
    </lineage>
</organism>
<dbReference type="RefSeq" id="WP_124318465.1">
    <property type="nucleotide sequence ID" value="NZ_AP028155.1"/>
</dbReference>
<protein>
    <recommendedName>
        <fullName evidence="4">DUF4840 domain-containing protein</fullName>
    </recommendedName>
</protein>
<name>A0A7W6MXS2_9BACT</name>
<dbReference type="AlphaFoldDB" id="A0A7W6MXS2"/>
<reference evidence="2 3" key="1">
    <citation type="submission" date="2020-08" db="EMBL/GenBank/DDBJ databases">
        <title>Genomic Encyclopedia of Type Strains, Phase IV (KMG-IV): sequencing the most valuable type-strain genomes for metagenomic binning, comparative biology and taxonomic classification.</title>
        <authorList>
            <person name="Goeker M."/>
        </authorList>
    </citation>
    <scope>NUCLEOTIDE SEQUENCE [LARGE SCALE GENOMIC DNA]</scope>
    <source>
        <strain evidence="2 3">DSM 105721</strain>
    </source>
</reference>
<evidence type="ECO:0008006" key="4">
    <source>
        <dbReference type="Google" id="ProtNLM"/>
    </source>
</evidence>
<dbReference type="PROSITE" id="PS51257">
    <property type="entry name" value="PROKAR_LIPOPROTEIN"/>
    <property type="match status" value="1"/>
</dbReference>
<feature type="signal peptide" evidence="1">
    <location>
        <begin position="1"/>
        <end position="18"/>
    </location>
</feature>
<dbReference type="Proteomes" id="UP000546007">
    <property type="component" value="Unassembled WGS sequence"/>
</dbReference>
<proteinExistence type="predicted"/>
<keyword evidence="3" id="KW-1185">Reference proteome</keyword>
<evidence type="ECO:0000313" key="3">
    <source>
        <dbReference type="Proteomes" id="UP000546007"/>
    </source>
</evidence>
<feature type="chain" id="PRO_5030541321" description="DUF4840 domain-containing protein" evidence="1">
    <location>
        <begin position="19"/>
        <end position="191"/>
    </location>
</feature>
<dbReference type="GeneID" id="93101282"/>